<keyword evidence="3" id="KW-1185">Reference proteome</keyword>
<dbReference type="AlphaFoldDB" id="A0A2S0NBC0"/>
<dbReference type="RefSeq" id="WP_106748791.1">
    <property type="nucleotide sequence ID" value="NZ_CP027668.1"/>
</dbReference>
<sequence length="149" mass="15404">MRTSHVTVATTRTASADAHSLALIASSLVAATAIAFCAMVVTAWPARAGGVPAPVQMAGLATMPQAAAPCGERLAGAEAEINRSLVAVERLQEADMAAQCPAIRGHLVSLNRAVDTVESCVAGPERAQKVGFFRQSLAEWRGVIAHGCR</sequence>
<keyword evidence="1" id="KW-1133">Transmembrane helix</keyword>
<protein>
    <submittedName>
        <fullName evidence="2">Uncharacterized protein</fullName>
    </submittedName>
</protein>
<organism evidence="2 3">
    <name type="scientific">Phreatobacter cathodiphilus</name>
    <dbReference type="NCBI Taxonomy" id="1868589"/>
    <lineage>
        <taxon>Bacteria</taxon>
        <taxon>Pseudomonadati</taxon>
        <taxon>Pseudomonadota</taxon>
        <taxon>Alphaproteobacteria</taxon>
        <taxon>Hyphomicrobiales</taxon>
        <taxon>Phreatobacteraceae</taxon>
        <taxon>Phreatobacter</taxon>
    </lineage>
</organism>
<evidence type="ECO:0000313" key="3">
    <source>
        <dbReference type="Proteomes" id="UP000237889"/>
    </source>
</evidence>
<feature type="transmembrane region" description="Helical" evidence="1">
    <location>
        <begin position="21"/>
        <end position="44"/>
    </location>
</feature>
<reference evidence="2 3" key="1">
    <citation type="submission" date="2018-03" db="EMBL/GenBank/DDBJ databases">
        <title>Genome sequencing of Phreatobacter sp.</title>
        <authorList>
            <person name="Kim S.-J."/>
            <person name="Heo J."/>
            <person name="Kwon S.-W."/>
        </authorList>
    </citation>
    <scope>NUCLEOTIDE SEQUENCE [LARGE SCALE GENOMIC DNA]</scope>
    <source>
        <strain evidence="2 3">S-12</strain>
    </source>
</reference>
<dbReference type="EMBL" id="CP027668">
    <property type="protein sequence ID" value="AVO45450.1"/>
    <property type="molecule type" value="Genomic_DNA"/>
</dbReference>
<evidence type="ECO:0000313" key="2">
    <source>
        <dbReference type="EMBL" id="AVO45450.1"/>
    </source>
</evidence>
<keyword evidence="1" id="KW-0472">Membrane</keyword>
<keyword evidence="1" id="KW-0812">Transmembrane</keyword>
<name>A0A2S0NBC0_9HYPH</name>
<accession>A0A2S0NBC0</accession>
<dbReference type="OrthoDB" id="8481830at2"/>
<dbReference type="KEGG" id="phr:C6569_10455"/>
<evidence type="ECO:0000256" key="1">
    <source>
        <dbReference type="SAM" id="Phobius"/>
    </source>
</evidence>
<gene>
    <name evidence="2" type="ORF">C6569_10455</name>
</gene>
<dbReference type="Proteomes" id="UP000237889">
    <property type="component" value="Chromosome"/>
</dbReference>
<proteinExistence type="predicted"/>